<protein>
    <recommendedName>
        <fullName evidence="5">Type II toxin-antitoxin system RelE/ParE family toxin</fullName>
    </recommendedName>
</protein>
<gene>
    <name evidence="3" type="ORF">GCM10017557_30210</name>
</gene>
<dbReference type="Proteomes" id="UP000516444">
    <property type="component" value="Chromosome"/>
</dbReference>
<keyword evidence="4" id="KW-1185">Reference proteome</keyword>
<dbReference type="Pfam" id="PF05016">
    <property type="entry name" value="ParE_toxin"/>
    <property type="match status" value="1"/>
</dbReference>
<keyword evidence="2" id="KW-1277">Toxin-antitoxin system</keyword>
<dbReference type="AlphaFoldDB" id="A0A7G1NZP9"/>
<dbReference type="SUPFAM" id="SSF143011">
    <property type="entry name" value="RelE-like"/>
    <property type="match status" value="1"/>
</dbReference>
<dbReference type="InterPro" id="IPR007712">
    <property type="entry name" value="RelE/ParE_toxin"/>
</dbReference>
<reference evidence="3 4" key="1">
    <citation type="journal article" date="2014" name="Int. J. Syst. Evol. Microbiol.">
        <title>Complete genome sequence of Corynebacterium casei LMG S-19264T (=DSM 44701T), isolated from a smear-ripened cheese.</title>
        <authorList>
            <consortium name="US DOE Joint Genome Institute (JGI-PGF)"/>
            <person name="Walter F."/>
            <person name="Albersmeier A."/>
            <person name="Kalinowski J."/>
            <person name="Ruckert C."/>
        </authorList>
    </citation>
    <scope>NUCLEOTIDE SEQUENCE [LARGE SCALE GENOMIC DNA]</scope>
    <source>
        <strain evidence="3 4">JCM 4677</strain>
    </source>
</reference>
<evidence type="ECO:0008006" key="5">
    <source>
        <dbReference type="Google" id="ProtNLM"/>
    </source>
</evidence>
<evidence type="ECO:0000313" key="3">
    <source>
        <dbReference type="EMBL" id="BCL28162.1"/>
    </source>
</evidence>
<dbReference type="Gene3D" id="3.30.2310.20">
    <property type="entry name" value="RelE-like"/>
    <property type="match status" value="1"/>
</dbReference>
<name>A0A7G1NZP9_9ACTN</name>
<dbReference type="KEGG" id="sgm:GCM10017557_30210"/>
<dbReference type="InterPro" id="IPR035093">
    <property type="entry name" value="RelE/ParE_toxin_dom_sf"/>
</dbReference>
<accession>A0A7G1NZP9</accession>
<organism evidence="3 4">
    <name type="scientific">Streptomyces aurantiacus</name>
    <dbReference type="NCBI Taxonomy" id="47760"/>
    <lineage>
        <taxon>Bacteria</taxon>
        <taxon>Bacillati</taxon>
        <taxon>Actinomycetota</taxon>
        <taxon>Actinomycetes</taxon>
        <taxon>Kitasatosporales</taxon>
        <taxon>Streptomycetaceae</taxon>
        <taxon>Streptomyces</taxon>
        <taxon>Streptomyces aurantiacus group</taxon>
    </lineage>
</organism>
<sequence>MNEHDVNEHGVNEHSVSEYRTVFRPEAQAELRKIPRDMALRLLTKLTELESDPLGFSTTALVSQPDRRRLRVGDYRVIYTVDNGELVVWVVLVGHRSTVYET</sequence>
<dbReference type="EMBL" id="AP023440">
    <property type="protein sequence ID" value="BCL28162.1"/>
    <property type="molecule type" value="Genomic_DNA"/>
</dbReference>
<dbReference type="NCBIfam" id="TIGR02385">
    <property type="entry name" value="RelE_StbE"/>
    <property type="match status" value="1"/>
</dbReference>
<proteinExistence type="inferred from homology"/>
<dbReference type="PANTHER" id="PTHR35601">
    <property type="entry name" value="TOXIN RELE"/>
    <property type="match status" value="1"/>
</dbReference>
<evidence type="ECO:0000256" key="2">
    <source>
        <dbReference type="ARBA" id="ARBA00022649"/>
    </source>
</evidence>
<dbReference type="PANTHER" id="PTHR35601:SF1">
    <property type="entry name" value="TOXIN RELE"/>
    <property type="match status" value="1"/>
</dbReference>
<evidence type="ECO:0000256" key="1">
    <source>
        <dbReference type="ARBA" id="ARBA00006226"/>
    </source>
</evidence>
<evidence type="ECO:0000313" key="4">
    <source>
        <dbReference type="Proteomes" id="UP000516444"/>
    </source>
</evidence>
<comment type="similarity">
    <text evidence="1">Belongs to the RelE toxin family.</text>
</comment>